<protein>
    <recommendedName>
        <fullName evidence="2">Antitoxin</fullName>
    </recommendedName>
</protein>
<comment type="function">
    <text evidence="2">Antitoxin component of a type II toxin-antitoxin (TA) system.</text>
</comment>
<dbReference type="InterPro" id="IPR006442">
    <property type="entry name" value="Antitoxin_Phd/YefM"/>
</dbReference>
<name>A0ABW4C3S9_9LACO</name>
<organism evidence="3 4">
    <name type="scientific">Lactiplantibacillus songbeiensis</name>
    <dbReference type="NCBI Taxonomy" id="2559920"/>
    <lineage>
        <taxon>Bacteria</taxon>
        <taxon>Bacillati</taxon>
        <taxon>Bacillota</taxon>
        <taxon>Bacilli</taxon>
        <taxon>Lactobacillales</taxon>
        <taxon>Lactobacillaceae</taxon>
        <taxon>Lactiplantibacillus</taxon>
    </lineage>
</organism>
<evidence type="ECO:0000256" key="2">
    <source>
        <dbReference type="RuleBase" id="RU362080"/>
    </source>
</evidence>
<evidence type="ECO:0000256" key="1">
    <source>
        <dbReference type="ARBA" id="ARBA00009981"/>
    </source>
</evidence>
<keyword evidence="4" id="KW-1185">Reference proteome</keyword>
<gene>
    <name evidence="3" type="ORF">ACFQ5L_08480</name>
</gene>
<accession>A0ABW4C3S9</accession>
<sequence length="77" mass="8826">MINIKPVSELRDYNKILKEVAPNKPVFLTKNGYGKYAVVDLDEYEKMKAGLELLSQLKQAEKGPFYDFNTISKELLS</sequence>
<dbReference type="RefSeq" id="WP_137635362.1">
    <property type="nucleotide sequence ID" value="NZ_BJDL01000021.1"/>
</dbReference>
<dbReference type="EMBL" id="JBHTOJ010000017">
    <property type="protein sequence ID" value="MFD1420989.1"/>
    <property type="molecule type" value="Genomic_DNA"/>
</dbReference>
<dbReference type="InterPro" id="IPR036165">
    <property type="entry name" value="YefM-like_sf"/>
</dbReference>
<comment type="caution">
    <text evidence="3">The sequence shown here is derived from an EMBL/GenBank/DDBJ whole genome shotgun (WGS) entry which is preliminary data.</text>
</comment>
<evidence type="ECO:0000313" key="4">
    <source>
        <dbReference type="Proteomes" id="UP001597188"/>
    </source>
</evidence>
<comment type="similarity">
    <text evidence="1 2">Belongs to the phD/YefM antitoxin family.</text>
</comment>
<evidence type="ECO:0000313" key="3">
    <source>
        <dbReference type="EMBL" id="MFD1420989.1"/>
    </source>
</evidence>
<dbReference type="Pfam" id="PF02604">
    <property type="entry name" value="PhdYeFM_antitox"/>
    <property type="match status" value="1"/>
</dbReference>
<proteinExistence type="inferred from homology"/>
<reference evidence="4" key="1">
    <citation type="journal article" date="2019" name="Int. J. Syst. Evol. Microbiol.">
        <title>The Global Catalogue of Microorganisms (GCM) 10K type strain sequencing project: providing services to taxonomists for standard genome sequencing and annotation.</title>
        <authorList>
            <consortium name="The Broad Institute Genomics Platform"/>
            <consortium name="The Broad Institute Genome Sequencing Center for Infectious Disease"/>
            <person name="Wu L."/>
            <person name="Ma J."/>
        </authorList>
    </citation>
    <scope>NUCLEOTIDE SEQUENCE [LARGE SCALE GENOMIC DNA]</scope>
    <source>
        <strain evidence="4">CCM 8931</strain>
    </source>
</reference>
<dbReference type="Proteomes" id="UP001597188">
    <property type="component" value="Unassembled WGS sequence"/>
</dbReference>
<dbReference type="SUPFAM" id="SSF143120">
    <property type="entry name" value="YefM-like"/>
    <property type="match status" value="1"/>
</dbReference>
<dbReference type="NCBIfam" id="TIGR01552">
    <property type="entry name" value="phd_fam"/>
    <property type="match status" value="1"/>
</dbReference>